<protein>
    <submittedName>
        <fullName evidence="1">Cytochrome P450</fullName>
    </submittedName>
</protein>
<dbReference type="GO" id="GO:0004497">
    <property type="term" value="F:monooxygenase activity"/>
    <property type="evidence" value="ECO:0007669"/>
    <property type="project" value="InterPro"/>
</dbReference>
<dbReference type="InterPro" id="IPR036396">
    <property type="entry name" value="Cyt_P450_sf"/>
</dbReference>
<proteinExistence type="predicted"/>
<dbReference type="AlphaFoldDB" id="A0A4Q7MYW0"/>
<organism evidence="1 2">
    <name type="scientific">Pseudobacter ginsenosidimutans</name>
    <dbReference type="NCBI Taxonomy" id="661488"/>
    <lineage>
        <taxon>Bacteria</taxon>
        <taxon>Pseudomonadati</taxon>
        <taxon>Bacteroidota</taxon>
        <taxon>Chitinophagia</taxon>
        <taxon>Chitinophagales</taxon>
        <taxon>Chitinophagaceae</taxon>
        <taxon>Pseudobacter</taxon>
    </lineage>
</organism>
<evidence type="ECO:0000313" key="1">
    <source>
        <dbReference type="EMBL" id="RZS74430.1"/>
    </source>
</evidence>
<dbReference type="GO" id="GO:0005506">
    <property type="term" value="F:iron ion binding"/>
    <property type="evidence" value="ECO:0007669"/>
    <property type="project" value="InterPro"/>
</dbReference>
<sequence length="398" mass="44667">MSVPILSPAGILRLASVSSPIINISAGNRREFILCSPDAIRAVLLEEAQRVTRPSKIFYWRQLMESIREEGLPLALRSLKNDHVQSLDPGLPAASIYSSDGNHHTIDERKLNLAVLSLMLSGYGAPIPPASLELFMTASDRVEWYKSELNDNRTPGLPDRIFFAQAVTDQRQFALDMYKQIGRDLPAGLTDPELYSRFKEEVDSLIGIIHFSCKNISNAIGWIISNLAAFEDAFCRNYGQSSEKTDDPNSQTNGYLYAVILESLRLFPPNWLFHRTAMNNFSLCGHHFIAGDLLHISPLLTHRVPECWEFPDTYQPARFMAGGKVDPWAFIPFGRSFTKCPGTNLSFRIIRAFVEKILSENIVSGRGHFVPVLRNTISLNPFPLHNVLLEKRSALVPA</sequence>
<dbReference type="PANTHER" id="PTHR24301:SF2">
    <property type="entry name" value="THROMBOXANE-A SYNTHASE"/>
    <property type="match status" value="1"/>
</dbReference>
<dbReference type="GO" id="GO:0016705">
    <property type="term" value="F:oxidoreductase activity, acting on paired donors, with incorporation or reduction of molecular oxygen"/>
    <property type="evidence" value="ECO:0007669"/>
    <property type="project" value="InterPro"/>
</dbReference>
<dbReference type="Pfam" id="PF00067">
    <property type="entry name" value="p450"/>
    <property type="match status" value="1"/>
</dbReference>
<dbReference type="PANTHER" id="PTHR24301">
    <property type="entry name" value="THROMBOXANE-A SYNTHASE"/>
    <property type="match status" value="1"/>
</dbReference>
<gene>
    <name evidence="1" type="ORF">EV199_0278</name>
</gene>
<dbReference type="SUPFAM" id="SSF48264">
    <property type="entry name" value="Cytochrome P450"/>
    <property type="match status" value="1"/>
</dbReference>
<dbReference type="OrthoDB" id="9764248at2"/>
<dbReference type="Proteomes" id="UP000293874">
    <property type="component" value="Unassembled WGS sequence"/>
</dbReference>
<keyword evidence="2" id="KW-1185">Reference proteome</keyword>
<reference evidence="1 2" key="1">
    <citation type="submission" date="2019-02" db="EMBL/GenBank/DDBJ databases">
        <title>Genomic Encyclopedia of Type Strains, Phase IV (KMG-IV): sequencing the most valuable type-strain genomes for metagenomic binning, comparative biology and taxonomic classification.</title>
        <authorList>
            <person name="Goeker M."/>
        </authorList>
    </citation>
    <scope>NUCLEOTIDE SEQUENCE [LARGE SCALE GENOMIC DNA]</scope>
    <source>
        <strain evidence="1 2">DSM 18116</strain>
    </source>
</reference>
<evidence type="ECO:0000313" key="2">
    <source>
        <dbReference type="Proteomes" id="UP000293874"/>
    </source>
</evidence>
<comment type="caution">
    <text evidence="1">The sequence shown here is derived from an EMBL/GenBank/DDBJ whole genome shotgun (WGS) entry which is preliminary data.</text>
</comment>
<dbReference type="InterPro" id="IPR001128">
    <property type="entry name" value="Cyt_P450"/>
</dbReference>
<dbReference type="EMBL" id="SGXA01000001">
    <property type="protein sequence ID" value="RZS74430.1"/>
    <property type="molecule type" value="Genomic_DNA"/>
</dbReference>
<dbReference type="GO" id="GO:0020037">
    <property type="term" value="F:heme binding"/>
    <property type="evidence" value="ECO:0007669"/>
    <property type="project" value="InterPro"/>
</dbReference>
<accession>A0A4Q7MYW0</accession>
<dbReference type="RefSeq" id="WP_130538896.1">
    <property type="nucleotide sequence ID" value="NZ_CP042431.1"/>
</dbReference>
<dbReference type="Gene3D" id="1.10.630.10">
    <property type="entry name" value="Cytochrome P450"/>
    <property type="match status" value="1"/>
</dbReference>
<dbReference type="CDD" id="cd00302">
    <property type="entry name" value="cytochrome_P450"/>
    <property type="match status" value="1"/>
</dbReference>
<name>A0A4Q7MYW0_9BACT</name>